<feature type="domain" description="Neprosin PEP catalytic" evidence="1">
    <location>
        <begin position="1"/>
        <end position="61"/>
    </location>
</feature>
<dbReference type="Pfam" id="PF03080">
    <property type="entry name" value="Neprosin"/>
    <property type="match status" value="1"/>
</dbReference>
<reference evidence="2 3" key="1">
    <citation type="submission" date="2020-02" db="EMBL/GenBank/DDBJ databases">
        <authorList>
            <person name="Ma Q."/>
            <person name="Huang Y."/>
            <person name="Song X."/>
            <person name="Pei D."/>
        </authorList>
    </citation>
    <scope>NUCLEOTIDE SEQUENCE [LARGE SCALE GENOMIC DNA]</scope>
    <source>
        <strain evidence="2">Sxm20200214</strain>
        <tissue evidence="2">Leaf</tissue>
    </source>
</reference>
<dbReference type="AlphaFoldDB" id="A0A8X7REJ4"/>
<proteinExistence type="predicted"/>
<accession>A0A8X7REJ4</accession>
<name>A0A8X7REJ4_BRACI</name>
<dbReference type="InterPro" id="IPR004314">
    <property type="entry name" value="Neprosin"/>
</dbReference>
<gene>
    <name evidence="2" type="ORF">Bca52824_045199</name>
</gene>
<sequence length="61" mass="6639">MAMDVSSGNWKLKLDNEVIGYWPKELFTDLNKGASLVTYWGYIRSSGDSFSFGGPGGKCGV</sequence>
<evidence type="ECO:0000313" key="2">
    <source>
        <dbReference type="EMBL" id="KAG2285595.1"/>
    </source>
</evidence>
<evidence type="ECO:0000259" key="1">
    <source>
        <dbReference type="PROSITE" id="PS52045"/>
    </source>
</evidence>
<keyword evidence="3" id="KW-1185">Reference proteome</keyword>
<dbReference type="EMBL" id="JAAMPC010000010">
    <property type="protein sequence ID" value="KAG2285595.1"/>
    <property type="molecule type" value="Genomic_DNA"/>
</dbReference>
<dbReference type="PROSITE" id="PS52045">
    <property type="entry name" value="NEPROSIN_PEP_CD"/>
    <property type="match status" value="1"/>
</dbReference>
<comment type="caution">
    <text evidence="2">The sequence shown here is derived from an EMBL/GenBank/DDBJ whole genome shotgun (WGS) entry which is preliminary data.</text>
</comment>
<organism evidence="2 3">
    <name type="scientific">Brassica carinata</name>
    <name type="common">Ethiopian mustard</name>
    <name type="synonym">Abyssinian cabbage</name>
    <dbReference type="NCBI Taxonomy" id="52824"/>
    <lineage>
        <taxon>Eukaryota</taxon>
        <taxon>Viridiplantae</taxon>
        <taxon>Streptophyta</taxon>
        <taxon>Embryophyta</taxon>
        <taxon>Tracheophyta</taxon>
        <taxon>Spermatophyta</taxon>
        <taxon>Magnoliopsida</taxon>
        <taxon>eudicotyledons</taxon>
        <taxon>Gunneridae</taxon>
        <taxon>Pentapetalae</taxon>
        <taxon>rosids</taxon>
        <taxon>malvids</taxon>
        <taxon>Brassicales</taxon>
        <taxon>Brassicaceae</taxon>
        <taxon>Brassiceae</taxon>
        <taxon>Brassica</taxon>
    </lineage>
</organism>
<dbReference type="Proteomes" id="UP000886595">
    <property type="component" value="Unassembled WGS sequence"/>
</dbReference>
<protein>
    <recommendedName>
        <fullName evidence="1">Neprosin PEP catalytic domain-containing protein</fullName>
    </recommendedName>
</protein>
<dbReference type="OrthoDB" id="1858978at2759"/>
<evidence type="ECO:0000313" key="3">
    <source>
        <dbReference type="Proteomes" id="UP000886595"/>
    </source>
</evidence>